<proteinExistence type="predicted"/>
<reference evidence="1 2" key="1">
    <citation type="submission" date="2018-11" db="EMBL/GenBank/DDBJ databases">
        <title>Proposal to divide the Flavobacteriaceae and reorganize its genera based on Amino Acid Identity values calculated from whole genome sequences.</title>
        <authorList>
            <person name="Nicholson A.C."/>
            <person name="Gulvik C.A."/>
            <person name="Whitney A.M."/>
            <person name="Humrighouse B.W."/>
            <person name="Bell M."/>
            <person name="Holmes B."/>
            <person name="Steigerwalt A.G."/>
            <person name="Villarma A."/>
            <person name="Sheth M."/>
            <person name="Batra D."/>
            <person name="Pryor J."/>
            <person name="Bernardet J.-F."/>
            <person name="Hugo C."/>
            <person name="Kampfer P."/>
            <person name="Newman J."/>
            <person name="McQuiston J.R."/>
        </authorList>
    </citation>
    <scope>NUCLEOTIDE SEQUENCE [LARGE SCALE GENOMIC DNA]</scope>
    <source>
        <strain evidence="1 2">G0041</strain>
    </source>
</reference>
<dbReference type="KEGG" id="cnk:EG343_16055"/>
<dbReference type="AlphaFoldDB" id="A0AAD1DS19"/>
<gene>
    <name evidence="1" type="ORF">EG343_16055</name>
</gene>
<sequence length="110" mass="12946">MIEQGPDYIRIYTDIIAMKHPQKLEICAPILQKKRLTALDVLKLNEIVFGLEGIETEKFNQRHKSYDKSAIIKILNFQKDHGYNNTQMANQFKMSRNTLAKWKKSFECNQ</sequence>
<accession>A0AAD1DS19</accession>
<name>A0AAD1DS19_CHRNA</name>
<dbReference type="Proteomes" id="UP000278288">
    <property type="component" value="Chromosome"/>
</dbReference>
<protein>
    <submittedName>
        <fullName evidence="1">Helix-turn-helix domain-containing protein</fullName>
    </submittedName>
</protein>
<organism evidence="1 2">
    <name type="scientific">Chryseobacterium nakagawai</name>
    <dbReference type="NCBI Taxonomy" id="1241982"/>
    <lineage>
        <taxon>Bacteria</taxon>
        <taxon>Pseudomonadati</taxon>
        <taxon>Bacteroidota</taxon>
        <taxon>Flavobacteriia</taxon>
        <taxon>Flavobacteriales</taxon>
        <taxon>Weeksellaceae</taxon>
        <taxon>Chryseobacterium group</taxon>
        <taxon>Chryseobacterium</taxon>
    </lineage>
</organism>
<keyword evidence="2" id="KW-1185">Reference proteome</keyword>
<evidence type="ECO:0000313" key="2">
    <source>
        <dbReference type="Proteomes" id="UP000278288"/>
    </source>
</evidence>
<evidence type="ECO:0000313" key="1">
    <source>
        <dbReference type="EMBL" id="AZA92030.1"/>
    </source>
</evidence>
<dbReference type="EMBL" id="CP033923">
    <property type="protein sequence ID" value="AZA92030.1"/>
    <property type="molecule type" value="Genomic_DNA"/>
</dbReference>
<dbReference type="RefSeq" id="WP_123858764.1">
    <property type="nucleotide sequence ID" value="NZ_CP033923.1"/>
</dbReference>